<protein>
    <submittedName>
        <fullName evidence="2">Uncharacterized protein</fullName>
    </submittedName>
</protein>
<dbReference type="AlphaFoldDB" id="A0A5N6PSN2"/>
<feature type="region of interest" description="Disordered" evidence="1">
    <location>
        <begin position="80"/>
        <end position="114"/>
    </location>
</feature>
<proteinExistence type="predicted"/>
<feature type="compositionally biased region" description="Basic and acidic residues" evidence="1">
    <location>
        <begin position="562"/>
        <end position="571"/>
    </location>
</feature>
<evidence type="ECO:0000256" key="1">
    <source>
        <dbReference type="SAM" id="MobiDB-lite"/>
    </source>
</evidence>
<keyword evidence="3" id="KW-1185">Reference proteome</keyword>
<feature type="region of interest" description="Disordered" evidence="1">
    <location>
        <begin position="560"/>
        <end position="582"/>
    </location>
</feature>
<feature type="compositionally biased region" description="Polar residues" evidence="1">
    <location>
        <begin position="96"/>
        <end position="107"/>
    </location>
</feature>
<organism evidence="2 3">
    <name type="scientific">Mikania micrantha</name>
    <name type="common">bitter vine</name>
    <dbReference type="NCBI Taxonomy" id="192012"/>
    <lineage>
        <taxon>Eukaryota</taxon>
        <taxon>Viridiplantae</taxon>
        <taxon>Streptophyta</taxon>
        <taxon>Embryophyta</taxon>
        <taxon>Tracheophyta</taxon>
        <taxon>Spermatophyta</taxon>
        <taxon>Magnoliopsida</taxon>
        <taxon>eudicotyledons</taxon>
        <taxon>Gunneridae</taxon>
        <taxon>Pentapetalae</taxon>
        <taxon>asterids</taxon>
        <taxon>campanulids</taxon>
        <taxon>Asterales</taxon>
        <taxon>Asteraceae</taxon>
        <taxon>Asteroideae</taxon>
        <taxon>Heliantheae alliance</taxon>
        <taxon>Eupatorieae</taxon>
        <taxon>Mikania</taxon>
    </lineage>
</organism>
<gene>
    <name evidence="2" type="ORF">E3N88_07322</name>
</gene>
<feature type="compositionally biased region" description="Low complexity" evidence="1">
    <location>
        <begin position="329"/>
        <end position="357"/>
    </location>
</feature>
<accession>A0A5N6PSN2</accession>
<evidence type="ECO:0000313" key="3">
    <source>
        <dbReference type="Proteomes" id="UP000326396"/>
    </source>
</evidence>
<feature type="region of interest" description="Disordered" evidence="1">
    <location>
        <begin position="455"/>
        <end position="475"/>
    </location>
</feature>
<dbReference type="Proteomes" id="UP000326396">
    <property type="component" value="Linkage Group LG11"/>
</dbReference>
<sequence>MMQCEILSTSRCFNPSKSINNASSSSIEQRRLKTFKFGSDMLGIVRDSRSFHEFMALNNPVSTAGVQGGVQALVVEEGRSNSQYSPNENVGFGVYSTPTPQASQTPLSQNDSQQQFSQQQFSVNTNSVEQQEACKAFVASFECFTASSLAKAQFTQHDLEEIDPKDVEEMDIKWQMAMVVLRHKKFWKKYGPMKFEADKTKVEHDENFSKLTKTLSDLSTATLKLESFETSSKHLTNLLNSQLQGKSKAGLGFHEVPPPYNENYTPMPESMTSPKVVFQNSDSQNQKSVIGDDSHLFSFKNFVLAENNSSDALKLSIENKTVNLMTSENQSNLKNKQKVSNSNQNLEKSNGSKSSNSDLSTKCTICKSLSHTRKHCTYKSKNHFNKISEFMEKKKRLQDKHYSSVSANTSKYCSICRTNNHDIGDCYYHQPGLECMQNSKNAAYSFSNSIVDKTKGKSGNNAYHSRNSKDSRFRQNQSENKMFGNYYQPQIYPYQQSRVSPQQWQTMFGGYQHPTHSFGTKQYYNDDSYGYNFTPPKIRKQNFHKTKASNIFHDNSFYESDPSSHHADHKSTLKKSVNKSSGYDSFSSLKVEKGKNNQKKVSFESQFTQNWKLKDDSKNKQKDESDLPDLSKMQKVTFQTFGNGKPKTWEAWVPFSNADEVSVLTANADEVSVLSANADEVSVLTVSNADEHESSQRRRGCVKMMDVDDDKALDVVYSYERGTYGLWICQRCCSADNQSYYAESQLIEDIDADSADEQILKC</sequence>
<comment type="caution">
    <text evidence="2">The sequence shown here is derived from an EMBL/GenBank/DDBJ whole genome shotgun (WGS) entry which is preliminary data.</text>
</comment>
<feature type="compositionally biased region" description="Polar residues" evidence="1">
    <location>
        <begin position="455"/>
        <end position="465"/>
    </location>
</feature>
<evidence type="ECO:0000313" key="2">
    <source>
        <dbReference type="EMBL" id="KAD6796426.1"/>
    </source>
</evidence>
<dbReference type="EMBL" id="SZYD01000003">
    <property type="protein sequence ID" value="KAD6796426.1"/>
    <property type="molecule type" value="Genomic_DNA"/>
</dbReference>
<feature type="region of interest" description="Disordered" evidence="1">
    <location>
        <begin position="326"/>
        <end position="359"/>
    </location>
</feature>
<reference evidence="2 3" key="1">
    <citation type="submission" date="2019-05" db="EMBL/GenBank/DDBJ databases">
        <title>Mikania micrantha, genome provides insights into the molecular mechanism of rapid growth.</title>
        <authorList>
            <person name="Liu B."/>
        </authorList>
    </citation>
    <scope>NUCLEOTIDE SEQUENCE [LARGE SCALE GENOMIC DNA]</scope>
    <source>
        <strain evidence="2">NLD-2019</strain>
        <tissue evidence="2">Leaf</tissue>
    </source>
</reference>
<name>A0A5N6PSN2_9ASTR</name>